<protein>
    <submittedName>
        <fullName evidence="1">Uncharacterized protein</fullName>
    </submittedName>
</protein>
<accession>A0AAV7X253</accession>
<organism evidence="1 2">
    <name type="scientific">Megalurothrips usitatus</name>
    <name type="common">bean blossom thrips</name>
    <dbReference type="NCBI Taxonomy" id="439358"/>
    <lineage>
        <taxon>Eukaryota</taxon>
        <taxon>Metazoa</taxon>
        <taxon>Ecdysozoa</taxon>
        <taxon>Arthropoda</taxon>
        <taxon>Hexapoda</taxon>
        <taxon>Insecta</taxon>
        <taxon>Pterygota</taxon>
        <taxon>Neoptera</taxon>
        <taxon>Paraneoptera</taxon>
        <taxon>Thysanoptera</taxon>
        <taxon>Terebrantia</taxon>
        <taxon>Thripoidea</taxon>
        <taxon>Thripidae</taxon>
        <taxon>Megalurothrips</taxon>
    </lineage>
</organism>
<evidence type="ECO:0000313" key="1">
    <source>
        <dbReference type="EMBL" id="KAJ1519065.1"/>
    </source>
</evidence>
<sequence length="213" mass="23775">MYNTVAQINSSHLWHHEPVPPGLACYRPPNPPAPNDVGVLEQTKLNEPENLVPFVIRFPDECAAAGEPVALFHNIRSVLKHHSNIAKMKSYTSCGVIMLCETRTRPEDDVDIDGFSLLHRRDCPKEERHAYGTALYVRSTLAGNVAVLFGQETFTEFRGSHLRFVDIVGFEVECLDRLRAHGVSTVTEHQRARRRGCNCTSGVNGGELFKALP</sequence>
<dbReference type="EMBL" id="JAPTSV010000786">
    <property type="protein sequence ID" value="KAJ1519065.1"/>
    <property type="molecule type" value="Genomic_DNA"/>
</dbReference>
<dbReference type="AlphaFoldDB" id="A0AAV7X253"/>
<comment type="caution">
    <text evidence="1">The sequence shown here is derived from an EMBL/GenBank/DDBJ whole genome shotgun (WGS) entry which is preliminary data.</text>
</comment>
<reference evidence="1" key="1">
    <citation type="submission" date="2022-12" db="EMBL/GenBank/DDBJ databases">
        <title>Chromosome-level genome assembly of the bean flower thrips Megalurothrips usitatus.</title>
        <authorList>
            <person name="Ma L."/>
            <person name="Liu Q."/>
            <person name="Li H."/>
            <person name="Cai W."/>
        </authorList>
    </citation>
    <scope>NUCLEOTIDE SEQUENCE</scope>
    <source>
        <strain evidence="1">Cailab_2022a</strain>
    </source>
</reference>
<evidence type="ECO:0000313" key="2">
    <source>
        <dbReference type="Proteomes" id="UP001075354"/>
    </source>
</evidence>
<keyword evidence="2" id="KW-1185">Reference proteome</keyword>
<name>A0AAV7X253_9NEOP</name>
<gene>
    <name evidence="1" type="ORF">ONE63_011308</name>
</gene>
<proteinExistence type="predicted"/>
<dbReference type="Proteomes" id="UP001075354">
    <property type="component" value="Unassembled WGS sequence"/>
</dbReference>